<dbReference type="AlphaFoldDB" id="A0A7W3SVZ9"/>
<reference evidence="8 9" key="1">
    <citation type="submission" date="2020-08" db="EMBL/GenBank/DDBJ databases">
        <title>Genomic Encyclopedia of Type Strains, Phase III (KMG-III): the genomes of soil and plant-associated and newly described type strains.</title>
        <authorList>
            <person name="Whitman W."/>
        </authorList>
    </citation>
    <scope>NUCLEOTIDE SEQUENCE [LARGE SCALE GENOMIC DNA]</scope>
    <source>
        <strain evidence="8 9">CECT 8693</strain>
    </source>
</reference>
<evidence type="ECO:0000256" key="4">
    <source>
        <dbReference type="ARBA" id="ARBA00023134"/>
    </source>
</evidence>
<dbReference type="GO" id="GO:0016020">
    <property type="term" value="C:membrane"/>
    <property type="evidence" value="ECO:0007669"/>
    <property type="project" value="UniProtKB-SubCell"/>
</dbReference>
<feature type="domain" description="Dynamin N-terminal" evidence="7">
    <location>
        <begin position="46"/>
        <end position="211"/>
    </location>
</feature>
<dbReference type="PANTHER" id="PTHR10465:SF0">
    <property type="entry name" value="SARCALUMENIN"/>
    <property type="match status" value="1"/>
</dbReference>
<evidence type="ECO:0000256" key="6">
    <source>
        <dbReference type="SAM" id="Coils"/>
    </source>
</evidence>
<dbReference type="Proteomes" id="UP000567067">
    <property type="component" value="Unassembled WGS sequence"/>
</dbReference>
<evidence type="ECO:0000313" key="8">
    <source>
        <dbReference type="EMBL" id="MBA9087270.1"/>
    </source>
</evidence>
<dbReference type="InterPro" id="IPR027094">
    <property type="entry name" value="Mitofusin_fam"/>
</dbReference>
<evidence type="ECO:0000313" key="9">
    <source>
        <dbReference type="Proteomes" id="UP000567067"/>
    </source>
</evidence>
<comment type="subcellular location">
    <subcellularLocation>
        <location evidence="1">Membrane</location>
    </subcellularLocation>
</comment>
<evidence type="ECO:0000256" key="1">
    <source>
        <dbReference type="ARBA" id="ARBA00004370"/>
    </source>
</evidence>
<dbReference type="GO" id="GO:0008053">
    <property type="term" value="P:mitochondrial fusion"/>
    <property type="evidence" value="ECO:0007669"/>
    <property type="project" value="TreeGrafter"/>
</dbReference>
<keyword evidence="3" id="KW-0378">Hydrolase</keyword>
<sequence>MDTNNQRMDRLRQRLQEMSALAVIDPILALQLEGLRVRLSDPLYKVVVAGHFSSGKSTFLNALMGNKVLISRSGETTSCATRVYPVAPEHELADTIRIHYRNGEMEVGRLSGQNSLLVDATTLHGSLDRPGEIRLVEIYYPLVVTSEPICFVDTPGGNGMTPHLFDATKEEIQSSSTIVFMMSDRGITAYDSDLIEYIRRYQERVFFVVNQLDRVSQEERPELLTSVSVHLKSIFRLDELPVVWGVSSSQALEAKLSGDDLKLQASGFDHFERKLLEYCAQSGFVSDHLHNLERAVSQLEEESREQQEEMESRLKERQERYNLQVKRQMLQLSSKYRELERSVRDYIEMDTEQLLAELDEKMKEWVNAVYQPFSTLTLKNAQELSHDLRNIYQQTGGDGAVLFERIEERINGYDQMTEERFVYAFASFAGLIDQDLDRLSASVPGRNREIIEPLLQFELGVSPARSFAPLIESLEKHKVTFYRMAIGGYREQFNQLKQMYQQLAKKEQEEQMLGTELPGMEREFQKKQKDILKISANYQLEVNKEGPMPFIDRWTEEVEVPRNSISGFGLRDWLFGKKKKEVTRTDDSKQRQWKARIQEHESRYRASEQRLSSESEQLQQRISSSKIAAVRLKREAEQVRKQMDEKVLEELIPGLQRSYRQHANLINSKAKHHLEETALYTVMTCQKIVQEDRATVRDRICEYIKESREAEEQRLMDRMAIAASQEEEFRS</sequence>
<organism evidence="8 9">
    <name type="scientific">Fontibacillus solani</name>
    <dbReference type="NCBI Taxonomy" id="1572857"/>
    <lineage>
        <taxon>Bacteria</taxon>
        <taxon>Bacillati</taxon>
        <taxon>Bacillota</taxon>
        <taxon>Bacilli</taxon>
        <taxon>Bacillales</taxon>
        <taxon>Paenibacillaceae</taxon>
        <taxon>Fontibacillus</taxon>
    </lineage>
</organism>
<keyword evidence="4" id="KW-0342">GTP-binding</keyword>
<evidence type="ECO:0000256" key="2">
    <source>
        <dbReference type="ARBA" id="ARBA00022741"/>
    </source>
</evidence>
<proteinExistence type="predicted"/>
<dbReference type="GO" id="GO:0003924">
    <property type="term" value="F:GTPase activity"/>
    <property type="evidence" value="ECO:0007669"/>
    <property type="project" value="InterPro"/>
</dbReference>
<dbReference type="Pfam" id="PF00350">
    <property type="entry name" value="Dynamin_N"/>
    <property type="match status" value="1"/>
</dbReference>
<comment type="caution">
    <text evidence="8">The sequence shown here is derived from an EMBL/GenBank/DDBJ whole genome shotgun (WGS) entry which is preliminary data.</text>
</comment>
<accession>A0A7W3SVZ9</accession>
<keyword evidence="8" id="KW-0132">Cell division</keyword>
<evidence type="ECO:0000256" key="3">
    <source>
        <dbReference type="ARBA" id="ARBA00022801"/>
    </source>
</evidence>
<keyword evidence="5" id="KW-0472">Membrane</keyword>
<keyword evidence="9" id="KW-1185">Reference proteome</keyword>
<keyword evidence="6" id="KW-0175">Coiled coil</keyword>
<dbReference type="PANTHER" id="PTHR10465">
    <property type="entry name" value="TRANSMEMBRANE GTPASE FZO1"/>
    <property type="match status" value="1"/>
</dbReference>
<gene>
    <name evidence="8" type="ORF">FHR92_003754</name>
</gene>
<dbReference type="GO" id="GO:0051301">
    <property type="term" value="P:cell division"/>
    <property type="evidence" value="ECO:0007669"/>
    <property type="project" value="UniProtKB-KW"/>
</dbReference>
<dbReference type="Gene3D" id="3.40.50.300">
    <property type="entry name" value="P-loop containing nucleotide triphosphate hydrolases"/>
    <property type="match status" value="1"/>
</dbReference>
<dbReference type="SUPFAM" id="SSF52540">
    <property type="entry name" value="P-loop containing nucleoside triphosphate hydrolases"/>
    <property type="match status" value="1"/>
</dbReference>
<feature type="coiled-coil region" evidence="6">
    <location>
        <begin position="590"/>
        <end position="649"/>
    </location>
</feature>
<keyword evidence="8" id="KW-0131">Cell cycle</keyword>
<evidence type="ECO:0000259" key="7">
    <source>
        <dbReference type="Pfam" id="PF00350"/>
    </source>
</evidence>
<dbReference type="EMBL" id="JACJIP010000028">
    <property type="protein sequence ID" value="MBA9087270.1"/>
    <property type="molecule type" value="Genomic_DNA"/>
</dbReference>
<name>A0A7W3SVZ9_9BACL</name>
<dbReference type="GO" id="GO:0005525">
    <property type="term" value="F:GTP binding"/>
    <property type="evidence" value="ECO:0007669"/>
    <property type="project" value="UniProtKB-KW"/>
</dbReference>
<keyword evidence="2" id="KW-0547">Nucleotide-binding</keyword>
<evidence type="ECO:0000256" key="5">
    <source>
        <dbReference type="ARBA" id="ARBA00023136"/>
    </source>
</evidence>
<dbReference type="InterPro" id="IPR027417">
    <property type="entry name" value="P-loop_NTPase"/>
</dbReference>
<protein>
    <submittedName>
        <fullName evidence="8">GTP-binding protein EngB required for normal cell division/gas vesicle protein</fullName>
    </submittedName>
</protein>
<dbReference type="RefSeq" id="WP_182538092.1">
    <property type="nucleotide sequence ID" value="NZ_JACJIP010000028.1"/>
</dbReference>
<dbReference type="InterPro" id="IPR045063">
    <property type="entry name" value="Dynamin_N"/>
</dbReference>
<feature type="coiled-coil region" evidence="6">
    <location>
        <begin position="285"/>
        <end position="342"/>
    </location>
</feature>